<organism evidence="1 2">
    <name type="scientific">Homoserinimonas aerilata</name>
    <dbReference type="NCBI Taxonomy" id="1162970"/>
    <lineage>
        <taxon>Bacteria</taxon>
        <taxon>Bacillati</taxon>
        <taxon>Actinomycetota</taxon>
        <taxon>Actinomycetes</taxon>
        <taxon>Micrococcales</taxon>
        <taxon>Microbacteriaceae</taxon>
        <taxon>Homoserinimonas</taxon>
    </lineage>
</organism>
<dbReference type="RefSeq" id="WP_141881318.1">
    <property type="nucleotide sequence ID" value="NZ_VFOM01000002.1"/>
</dbReference>
<dbReference type="EMBL" id="VFOM01000002">
    <property type="protein sequence ID" value="TQL46668.1"/>
    <property type="molecule type" value="Genomic_DNA"/>
</dbReference>
<evidence type="ECO:0000313" key="1">
    <source>
        <dbReference type="EMBL" id="TQL46668.1"/>
    </source>
</evidence>
<keyword evidence="2" id="KW-1185">Reference proteome</keyword>
<dbReference type="AlphaFoldDB" id="A0A542YF00"/>
<gene>
    <name evidence="1" type="ORF">FB562_2192</name>
</gene>
<dbReference type="Proteomes" id="UP000317998">
    <property type="component" value="Unassembled WGS sequence"/>
</dbReference>
<evidence type="ECO:0000313" key="2">
    <source>
        <dbReference type="Proteomes" id="UP000317998"/>
    </source>
</evidence>
<reference evidence="1 2" key="1">
    <citation type="submission" date="2019-06" db="EMBL/GenBank/DDBJ databases">
        <title>Sequencing the genomes of 1000 actinobacteria strains.</title>
        <authorList>
            <person name="Klenk H.-P."/>
        </authorList>
    </citation>
    <scope>NUCLEOTIDE SEQUENCE [LARGE SCALE GENOMIC DNA]</scope>
    <source>
        <strain evidence="1 2">DSM 26477</strain>
    </source>
</reference>
<accession>A0A542YF00</accession>
<protein>
    <submittedName>
        <fullName evidence="1">Uncharacterized protein</fullName>
    </submittedName>
</protein>
<name>A0A542YF00_9MICO</name>
<proteinExistence type="predicted"/>
<sequence length="265" mass="28314">MYSVNGIPLDNPTYGWKFRGPSKPISEIIREVLALRVPGRDGVQTLPGTTAPVTLRLMVQTPKANLETLYSLLLSPQPTLSVAAAPSRTVEFEFLSSSYEGYGAGESIIDLTVLIRLNGVYWRSAAEVISPVVTIANPTQFVDVLSGMSAPVDDALIWLGGPFGSRFEITDSSGAWFSCEAAGGNTGGVLFNSSTGQAFQTTAASPWVPLDELTPWVDRSPGPGFRIAPYLIGGNPSTRVGRLRVVTTSQTGITFRTRARGAYVV</sequence>
<comment type="caution">
    <text evidence="1">The sequence shown here is derived from an EMBL/GenBank/DDBJ whole genome shotgun (WGS) entry which is preliminary data.</text>
</comment>